<dbReference type="SUPFAM" id="SSF54001">
    <property type="entry name" value="Cysteine proteinases"/>
    <property type="match status" value="1"/>
</dbReference>
<comment type="caution">
    <text evidence="2">The sequence shown here is derived from an EMBL/GenBank/DDBJ whole genome shotgun (WGS) entry which is preliminary data.</text>
</comment>
<sequence>MLRGKLHIFMALPAVLLALLLFGCSSGEQIPRDNTPQVLIPQADGVIVYESGGARIDASHLENGYFCASYSGTSDRVKLQATGPDGVTYTYDLAADGSTDVFPLSAGDGSYTVAVYENITDNKYSTVLAQTLNVSLKNEFTPFLYPNQFVHYNEQTKAVAKGAELTEGCATDLEAVTAIYDFVTSTISYDNEKARQASDGELAGYLPDIDLTLETQKGICFDYAALMTCMLRTQRIPTKLQIGFAGDTKHAWISTYLEESGWVENIIYFDGESWSMMDPTFASTFQSGADLKSFIDDSANYILQYSR</sequence>
<organism evidence="2 3">
    <name type="scientific">Candidatus Limivivens intestinipullorum</name>
    <dbReference type="NCBI Taxonomy" id="2840858"/>
    <lineage>
        <taxon>Bacteria</taxon>
        <taxon>Bacillati</taxon>
        <taxon>Bacillota</taxon>
        <taxon>Clostridia</taxon>
        <taxon>Lachnospirales</taxon>
        <taxon>Lachnospiraceae</taxon>
        <taxon>Lachnospiraceae incertae sedis</taxon>
        <taxon>Candidatus Limivivens</taxon>
    </lineage>
</organism>
<dbReference type="Proteomes" id="UP000823935">
    <property type="component" value="Unassembled WGS sequence"/>
</dbReference>
<dbReference type="InterPro" id="IPR002931">
    <property type="entry name" value="Transglutaminase-like"/>
</dbReference>
<dbReference type="EMBL" id="DVIQ01000003">
    <property type="protein sequence ID" value="HIS30006.1"/>
    <property type="molecule type" value="Genomic_DNA"/>
</dbReference>
<accession>A0A9D1EQQ9</accession>
<dbReference type="AlphaFoldDB" id="A0A9D1EQQ9"/>
<gene>
    <name evidence="2" type="ORF">IAB44_00415</name>
</gene>
<dbReference type="PANTHER" id="PTHR33490">
    <property type="entry name" value="BLR5614 PROTEIN-RELATED"/>
    <property type="match status" value="1"/>
</dbReference>
<dbReference type="PROSITE" id="PS51257">
    <property type="entry name" value="PROKAR_LIPOPROTEIN"/>
    <property type="match status" value="1"/>
</dbReference>
<evidence type="ECO:0000313" key="2">
    <source>
        <dbReference type="EMBL" id="HIS30006.1"/>
    </source>
</evidence>
<name>A0A9D1EQQ9_9FIRM</name>
<dbReference type="Gene3D" id="3.10.620.30">
    <property type="match status" value="1"/>
</dbReference>
<evidence type="ECO:0000259" key="1">
    <source>
        <dbReference type="Pfam" id="PF01841"/>
    </source>
</evidence>
<proteinExistence type="predicted"/>
<feature type="domain" description="Transglutaminase-like" evidence="1">
    <location>
        <begin position="163"/>
        <end position="264"/>
    </location>
</feature>
<protein>
    <submittedName>
        <fullName evidence="2">Transglutaminase domain-containing protein</fullName>
    </submittedName>
</protein>
<dbReference type="InterPro" id="IPR038765">
    <property type="entry name" value="Papain-like_cys_pep_sf"/>
</dbReference>
<reference evidence="2" key="1">
    <citation type="submission" date="2020-10" db="EMBL/GenBank/DDBJ databases">
        <authorList>
            <person name="Gilroy R."/>
        </authorList>
    </citation>
    <scope>NUCLEOTIDE SEQUENCE</scope>
    <source>
        <strain evidence="2">CHK190-19873</strain>
    </source>
</reference>
<reference evidence="2" key="2">
    <citation type="journal article" date="2021" name="PeerJ">
        <title>Extensive microbial diversity within the chicken gut microbiome revealed by metagenomics and culture.</title>
        <authorList>
            <person name="Gilroy R."/>
            <person name="Ravi A."/>
            <person name="Getino M."/>
            <person name="Pursley I."/>
            <person name="Horton D.L."/>
            <person name="Alikhan N.F."/>
            <person name="Baker D."/>
            <person name="Gharbi K."/>
            <person name="Hall N."/>
            <person name="Watson M."/>
            <person name="Adriaenssens E.M."/>
            <person name="Foster-Nyarko E."/>
            <person name="Jarju S."/>
            <person name="Secka A."/>
            <person name="Antonio M."/>
            <person name="Oren A."/>
            <person name="Chaudhuri R.R."/>
            <person name="La Ragione R."/>
            <person name="Hildebrand F."/>
            <person name="Pallen M.J."/>
        </authorList>
    </citation>
    <scope>NUCLEOTIDE SEQUENCE</scope>
    <source>
        <strain evidence="2">CHK190-19873</strain>
    </source>
</reference>
<dbReference type="Pfam" id="PF01841">
    <property type="entry name" value="Transglut_core"/>
    <property type="match status" value="1"/>
</dbReference>
<evidence type="ECO:0000313" key="3">
    <source>
        <dbReference type="Proteomes" id="UP000823935"/>
    </source>
</evidence>